<dbReference type="InterPro" id="IPR015422">
    <property type="entry name" value="PyrdxlP-dep_Trfase_small"/>
</dbReference>
<name>A0A067TQ04_GALM3</name>
<proteinExistence type="predicted"/>
<dbReference type="Gene3D" id="3.40.640.10">
    <property type="entry name" value="Type I PLP-dependent aspartate aminotransferase-like (Major domain)"/>
    <property type="match status" value="1"/>
</dbReference>
<dbReference type="PANTHER" id="PTHR43092:SF2">
    <property type="entry name" value="HERCYNYLCYSTEINE SULFOXIDE LYASE"/>
    <property type="match status" value="1"/>
</dbReference>
<reference evidence="4" key="1">
    <citation type="journal article" date="2014" name="Proc. Natl. Acad. Sci. U.S.A.">
        <title>Extensive sampling of basidiomycete genomes demonstrates inadequacy of the white-rot/brown-rot paradigm for wood decay fungi.</title>
        <authorList>
            <person name="Riley R."/>
            <person name="Salamov A.A."/>
            <person name="Brown D.W."/>
            <person name="Nagy L.G."/>
            <person name="Floudas D."/>
            <person name="Held B.W."/>
            <person name="Levasseur A."/>
            <person name="Lombard V."/>
            <person name="Morin E."/>
            <person name="Otillar R."/>
            <person name="Lindquist E.A."/>
            <person name="Sun H."/>
            <person name="LaButti K.M."/>
            <person name="Schmutz J."/>
            <person name="Jabbour D."/>
            <person name="Luo H."/>
            <person name="Baker S.E."/>
            <person name="Pisabarro A.G."/>
            <person name="Walton J.D."/>
            <person name="Blanchette R.A."/>
            <person name="Henrissat B."/>
            <person name="Martin F."/>
            <person name="Cullen D."/>
            <person name="Hibbett D.S."/>
            <person name="Grigoriev I.V."/>
        </authorList>
    </citation>
    <scope>NUCLEOTIDE SEQUENCE [LARGE SCALE GENOMIC DNA]</scope>
    <source>
        <strain evidence="4">CBS 339.88</strain>
    </source>
</reference>
<feature type="domain" description="Aminotransferase class V" evidence="2">
    <location>
        <begin position="41"/>
        <end position="347"/>
    </location>
</feature>
<evidence type="ECO:0000313" key="3">
    <source>
        <dbReference type="EMBL" id="KDR81048.1"/>
    </source>
</evidence>
<dbReference type="InterPro" id="IPR015421">
    <property type="entry name" value="PyrdxlP-dep_Trfase_major"/>
</dbReference>
<dbReference type="InterPro" id="IPR015424">
    <property type="entry name" value="PyrdxlP-dep_Trfase"/>
</dbReference>
<organism evidence="3 4">
    <name type="scientific">Galerina marginata (strain CBS 339.88)</name>
    <dbReference type="NCBI Taxonomy" id="685588"/>
    <lineage>
        <taxon>Eukaryota</taxon>
        <taxon>Fungi</taxon>
        <taxon>Dikarya</taxon>
        <taxon>Basidiomycota</taxon>
        <taxon>Agaricomycotina</taxon>
        <taxon>Agaricomycetes</taxon>
        <taxon>Agaricomycetidae</taxon>
        <taxon>Agaricales</taxon>
        <taxon>Agaricineae</taxon>
        <taxon>Strophariaceae</taxon>
        <taxon>Galerina</taxon>
    </lineage>
</organism>
<evidence type="ECO:0000313" key="4">
    <source>
        <dbReference type="Proteomes" id="UP000027222"/>
    </source>
</evidence>
<dbReference type="Proteomes" id="UP000027222">
    <property type="component" value="Unassembled WGS sequence"/>
</dbReference>
<dbReference type="AlphaFoldDB" id="A0A067TQ04"/>
<evidence type="ECO:0000256" key="1">
    <source>
        <dbReference type="ARBA" id="ARBA00022898"/>
    </source>
</evidence>
<dbReference type="Pfam" id="PF00266">
    <property type="entry name" value="Aminotran_5"/>
    <property type="match status" value="1"/>
</dbReference>
<dbReference type="SUPFAM" id="SSF53383">
    <property type="entry name" value="PLP-dependent transferases"/>
    <property type="match status" value="1"/>
</dbReference>
<sequence>MGEIPKSYKDEKPEFGHPMLKYYALDPEYINLNSGSYGTPPKPVLRAIEDITARIESNPDYFIRIALQPLLTNVREKLATLVGAKTDEVVLVANASVGVNTVLRNIEWEEGDIIFAFTTTYGSISKTVQYLSDVPPHPTPSVIVLNFPTTHEEIVKEFRKHLLDNPAKPNKRRVAVIDSIVSNPGVSLPWKEMVKVCKDEGVWSLIDAAHSIGQEVGLNLTEAAPDFWVSNCHKWLSAKRSCAVLYVPERNQHIIKSSIPTSATYISPKDRTGPNFVEQFDWNGTIDYAPYLAVVDALEFREWMGGEEKINAYCHDLAIKGGQVLAKVLGTQVIDPEGDLTLNMVNVALPIPGSIHFTPAVNASLMNKMLGQKAYSAHFYHNGGWWTRCSAQVWNEVSHCFRYLSSSIFDAIMSFVGRKMQQLEDFEKMGKIWLEVCNSVKEEIGSSQGDTRA</sequence>
<evidence type="ECO:0000259" key="2">
    <source>
        <dbReference type="Pfam" id="PF00266"/>
    </source>
</evidence>
<keyword evidence="4" id="KW-1185">Reference proteome</keyword>
<dbReference type="EMBL" id="KL142371">
    <property type="protein sequence ID" value="KDR81048.1"/>
    <property type="molecule type" value="Genomic_DNA"/>
</dbReference>
<accession>A0A067TQ04</accession>
<dbReference type="OrthoDB" id="5978656at2759"/>
<dbReference type="Gene3D" id="3.90.1150.10">
    <property type="entry name" value="Aspartate Aminotransferase, domain 1"/>
    <property type="match status" value="1"/>
</dbReference>
<dbReference type="HOGENOM" id="CLU_003433_3_0_1"/>
<dbReference type="InterPro" id="IPR000192">
    <property type="entry name" value="Aminotrans_V_dom"/>
</dbReference>
<dbReference type="STRING" id="685588.A0A067TQ04"/>
<keyword evidence="1" id="KW-0663">Pyridoxal phosphate</keyword>
<protein>
    <recommendedName>
        <fullName evidence="2">Aminotransferase class V domain-containing protein</fullName>
    </recommendedName>
</protein>
<dbReference type="PANTHER" id="PTHR43092">
    <property type="entry name" value="L-CYSTEINE DESULFHYDRASE"/>
    <property type="match status" value="1"/>
</dbReference>
<gene>
    <name evidence="3" type="ORF">GALMADRAFT_241675</name>
</gene>